<dbReference type="STRING" id="1193182.BN11_1520017"/>
<gene>
    <name evidence="1" type="ORF">BN11_1520017</name>
</gene>
<dbReference type="AlphaFoldDB" id="W6K1W4"/>
<dbReference type="RefSeq" id="WP_048697545.1">
    <property type="nucleotide sequence ID" value="NZ_HG764815.1"/>
</dbReference>
<dbReference type="Proteomes" id="UP000035763">
    <property type="component" value="Unassembled WGS sequence"/>
</dbReference>
<name>W6K1W4_9MICO</name>
<dbReference type="Pfam" id="PF14907">
    <property type="entry name" value="NTP_transf_5"/>
    <property type="match status" value="1"/>
</dbReference>
<dbReference type="InterPro" id="IPR039498">
    <property type="entry name" value="NTP_transf_5"/>
</dbReference>
<protein>
    <recommendedName>
        <fullName evidence="3">Nucleotidyltransferase family protein</fullName>
    </recommendedName>
</protein>
<proteinExistence type="predicted"/>
<reference evidence="1 2" key="1">
    <citation type="journal article" date="2013" name="ISME J.">
        <title>A metabolic model for members of the genus Tetrasphaera involved in enhanced biological phosphorus removal.</title>
        <authorList>
            <person name="Kristiansen R."/>
            <person name="Nguyen H.T.T."/>
            <person name="Saunders A.M."/>
            <person name="Nielsen J.L."/>
            <person name="Wimmer R."/>
            <person name="Le V.Q."/>
            <person name="McIlroy S.J."/>
            <person name="Petrovski S."/>
            <person name="Seviour R.J."/>
            <person name="Calteau A."/>
            <person name="Nielsen K.L."/>
            <person name="Nielsen P.H."/>
        </authorList>
    </citation>
    <scope>NUCLEOTIDE SEQUENCE [LARGE SCALE GENOMIC DNA]</scope>
    <source>
        <strain evidence="1 2">Ben110</strain>
    </source>
</reference>
<keyword evidence="2" id="KW-1185">Reference proteome</keyword>
<sequence>MRDESVLRAAATHALPGAPTRPAVITRADEQDILTIARMDRIGGVLWFACQSGAIEAPEETMQRIYDVFQEQLVAAVTVEAAAAPLAELLDGAGVNWRLLKGPALAHLDYPQPELRCFGDLDVLVDPRDWDRCLEQVTSLGFHRPAPALAPDFDLRFGKGATFRDRNGLELDLHLRLAIGRFGVRLGTAGLLDEPELVTFGERDFPALCGPMRLVHACFHAALGGFREYRAHRDVAQLLLVSGVDWRVSAQLARRAGVLAVLARAITDAWGALGLDLHHPAVDFARRVRIGRIDDAVLEIFGSERSYRRQALTAVPDLVGKGATRYLWTLARHSQHREHQ</sequence>
<dbReference type="Gene3D" id="3.30.460.40">
    <property type="match status" value="1"/>
</dbReference>
<organism evidence="1 2">
    <name type="scientific">Nostocoides australiense Ben110</name>
    <dbReference type="NCBI Taxonomy" id="1193182"/>
    <lineage>
        <taxon>Bacteria</taxon>
        <taxon>Bacillati</taxon>
        <taxon>Actinomycetota</taxon>
        <taxon>Actinomycetes</taxon>
        <taxon>Micrococcales</taxon>
        <taxon>Intrasporangiaceae</taxon>
        <taxon>Nostocoides</taxon>
    </lineage>
</organism>
<evidence type="ECO:0000313" key="1">
    <source>
        <dbReference type="EMBL" id="CCH72304.1"/>
    </source>
</evidence>
<evidence type="ECO:0008006" key="3">
    <source>
        <dbReference type="Google" id="ProtNLM"/>
    </source>
</evidence>
<comment type="caution">
    <text evidence="1">The sequence shown here is derived from an EMBL/GenBank/DDBJ whole genome shotgun (WGS) entry which is preliminary data.</text>
</comment>
<dbReference type="EMBL" id="CAJA01000060">
    <property type="protein sequence ID" value="CCH72304.1"/>
    <property type="molecule type" value="Genomic_DNA"/>
</dbReference>
<evidence type="ECO:0000313" key="2">
    <source>
        <dbReference type="Proteomes" id="UP000035763"/>
    </source>
</evidence>
<dbReference type="OrthoDB" id="3782133at2"/>
<accession>W6K1W4</accession>